<dbReference type="InterPro" id="IPR022695">
    <property type="entry name" value="Histidinol_DH_monofunct"/>
</dbReference>
<dbReference type="GO" id="GO:0051287">
    <property type="term" value="F:NAD binding"/>
    <property type="evidence" value="ECO:0007669"/>
    <property type="project" value="InterPro"/>
</dbReference>
<proteinExistence type="inferred from homology"/>
<accession>A0A6J5Z0F2</accession>
<evidence type="ECO:0000256" key="3">
    <source>
        <dbReference type="ARBA" id="ARBA00022723"/>
    </source>
</evidence>
<comment type="cofactor">
    <cofactor evidence="1">
        <name>Zn(2+)</name>
        <dbReference type="ChEBI" id="CHEBI:29105"/>
    </cofactor>
</comment>
<sequence length="438" mass="45220">MRVLEWGGLDDAARDQLIGRGVTAIFDPQLRDSVGLIIDDVRENGDAAVIRALAKFDGCAVAQGGLRITEAEFASARGSVPAPVQEAIAEGIANVRAFNEELTREREWRVEIQPGLTVGEKSTAIASAGLFIPSGKGSFPSVLVQIGTPAVVAGVPEIAVVVPPLPGGAGEVDPAVLCAADQLGIRNIFRANGPAGVAALAFGTESIPKVRKVLGPGSPPVQAAQIACQQYGCHTQMLLGPSESLIIADDSADPRLLAADLLNEAEHGPDSASLLVTDSRSLAEATQLELAGQIAALPEPRRAYARAALGENGGAILVADLEEAALVANWYAPEHMQIVARDEEAVLAMIDHAGEILLGQQTPMSLANYVIGVPAALPTGAFARVTGGVTAETFLKKVSIAKADAGALERLSPAALALAEHEGFPAHAAALRARKSDS</sequence>
<dbReference type="NCBIfam" id="TIGR00069">
    <property type="entry name" value="hisD"/>
    <property type="match status" value="1"/>
</dbReference>
<dbReference type="PRINTS" id="PR00083">
    <property type="entry name" value="HOLDHDRGNASE"/>
</dbReference>
<keyword evidence="4" id="KW-0862">Zinc</keyword>
<comment type="similarity">
    <text evidence="2">Belongs to the histidinol dehydrogenase family.</text>
</comment>
<reference evidence="6" key="1">
    <citation type="submission" date="2020-05" db="EMBL/GenBank/DDBJ databases">
        <authorList>
            <person name="Chiriac C."/>
            <person name="Salcher M."/>
            <person name="Ghai R."/>
            <person name="Kavagutti S V."/>
        </authorList>
    </citation>
    <scope>NUCLEOTIDE SEQUENCE</scope>
</reference>
<dbReference type="PIRSF" id="PIRSF000099">
    <property type="entry name" value="Histidinol_dh"/>
    <property type="match status" value="1"/>
</dbReference>
<evidence type="ECO:0000256" key="2">
    <source>
        <dbReference type="ARBA" id="ARBA00010178"/>
    </source>
</evidence>
<dbReference type="FunFam" id="3.40.50.1980:FF:000001">
    <property type="entry name" value="Histidinol dehydrogenase"/>
    <property type="match status" value="1"/>
</dbReference>
<evidence type="ECO:0000256" key="1">
    <source>
        <dbReference type="ARBA" id="ARBA00001947"/>
    </source>
</evidence>
<dbReference type="InterPro" id="IPR012131">
    <property type="entry name" value="Hstdl_DH"/>
</dbReference>
<dbReference type="GO" id="GO:0000105">
    <property type="term" value="P:L-histidine biosynthetic process"/>
    <property type="evidence" value="ECO:0007669"/>
    <property type="project" value="InterPro"/>
</dbReference>
<organism evidence="6">
    <name type="scientific">freshwater metagenome</name>
    <dbReference type="NCBI Taxonomy" id="449393"/>
    <lineage>
        <taxon>unclassified sequences</taxon>
        <taxon>metagenomes</taxon>
        <taxon>ecological metagenomes</taxon>
    </lineage>
</organism>
<name>A0A6J5Z0F2_9ZZZZ</name>
<keyword evidence="5" id="KW-0560">Oxidoreductase</keyword>
<dbReference type="Pfam" id="PF00815">
    <property type="entry name" value="Histidinol_dh"/>
    <property type="match status" value="1"/>
</dbReference>
<dbReference type="PANTHER" id="PTHR21256">
    <property type="entry name" value="HISTIDINOL DEHYDROGENASE HDH"/>
    <property type="match status" value="1"/>
</dbReference>
<dbReference type="EMBL" id="CAESAO010000009">
    <property type="protein sequence ID" value="CAB4336235.1"/>
    <property type="molecule type" value="Genomic_DNA"/>
</dbReference>
<dbReference type="PANTHER" id="PTHR21256:SF2">
    <property type="entry name" value="HISTIDINE BIOSYNTHESIS TRIFUNCTIONAL PROTEIN"/>
    <property type="match status" value="1"/>
</dbReference>
<dbReference type="Gene3D" id="1.20.5.1300">
    <property type="match status" value="1"/>
</dbReference>
<dbReference type="AlphaFoldDB" id="A0A6J5Z0F2"/>
<dbReference type="SUPFAM" id="SSF53720">
    <property type="entry name" value="ALDH-like"/>
    <property type="match status" value="1"/>
</dbReference>
<evidence type="ECO:0000256" key="5">
    <source>
        <dbReference type="ARBA" id="ARBA00023002"/>
    </source>
</evidence>
<dbReference type="GO" id="GO:0005737">
    <property type="term" value="C:cytoplasm"/>
    <property type="evidence" value="ECO:0007669"/>
    <property type="project" value="TreeGrafter"/>
</dbReference>
<dbReference type="CDD" id="cd06572">
    <property type="entry name" value="Histidinol_dh"/>
    <property type="match status" value="1"/>
</dbReference>
<evidence type="ECO:0000313" key="6">
    <source>
        <dbReference type="EMBL" id="CAB4336235.1"/>
    </source>
</evidence>
<dbReference type="GO" id="GO:0004399">
    <property type="term" value="F:histidinol dehydrogenase activity"/>
    <property type="evidence" value="ECO:0007669"/>
    <property type="project" value="InterPro"/>
</dbReference>
<dbReference type="Gene3D" id="3.40.50.1980">
    <property type="entry name" value="Nitrogenase molybdenum iron protein domain"/>
    <property type="match status" value="2"/>
</dbReference>
<evidence type="ECO:0000256" key="4">
    <source>
        <dbReference type="ARBA" id="ARBA00022833"/>
    </source>
</evidence>
<gene>
    <name evidence="6" type="ORF">UFOPK3522_00207</name>
</gene>
<dbReference type="GO" id="GO:0046872">
    <property type="term" value="F:metal ion binding"/>
    <property type="evidence" value="ECO:0007669"/>
    <property type="project" value="UniProtKB-KW"/>
</dbReference>
<dbReference type="InterPro" id="IPR016161">
    <property type="entry name" value="Ald_DH/histidinol_DH"/>
</dbReference>
<protein>
    <submittedName>
        <fullName evidence="6">Unannotated protein</fullName>
    </submittedName>
</protein>
<keyword evidence="3" id="KW-0479">Metal-binding</keyword>